<name>A0AAW0WIM7_CHEQU</name>
<gene>
    <name evidence="1" type="ORF">OTU49_007354</name>
</gene>
<evidence type="ECO:0000313" key="2">
    <source>
        <dbReference type="Proteomes" id="UP001445076"/>
    </source>
</evidence>
<dbReference type="InterPro" id="IPR024049">
    <property type="entry name" value="eRF1_1_sf"/>
</dbReference>
<sequence>MSVKEGVTLHIPGDIFFQDVINYIWEAINATKSPFLHKVYASVLTEVKGLRKINENGLVIYAGLCRREGEQEYEVVVKKVVPPLKIKYLEQRTRKGGFETSLLDDIKQRSRKITPHLQQEAVEERVQEEAV</sequence>
<dbReference type="AlphaFoldDB" id="A0AAW0WIM7"/>
<proteinExistence type="predicted"/>
<organism evidence="1 2">
    <name type="scientific">Cherax quadricarinatus</name>
    <name type="common">Australian red claw crayfish</name>
    <dbReference type="NCBI Taxonomy" id="27406"/>
    <lineage>
        <taxon>Eukaryota</taxon>
        <taxon>Metazoa</taxon>
        <taxon>Ecdysozoa</taxon>
        <taxon>Arthropoda</taxon>
        <taxon>Crustacea</taxon>
        <taxon>Multicrustacea</taxon>
        <taxon>Malacostraca</taxon>
        <taxon>Eumalacostraca</taxon>
        <taxon>Eucarida</taxon>
        <taxon>Decapoda</taxon>
        <taxon>Pleocyemata</taxon>
        <taxon>Astacidea</taxon>
        <taxon>Parastacoidea</taxon>
        <taxon>Parastacidae</taxon>
        <taxon>Cherax</taxon>
    </lineage>
</organism>
<comment type="caution">
    <text evidence="1">The sequence shown here is derived from an EMBL/GenBank/DDBJ whole genome shotgun (WGS) entry which is preliminary data.</text>
</comment>
<dbReference type="SUPFAM" id="SSF55481">
    <property type="entry name" value="N-terminal domain of eukaryotic peptide chain release factor subunit 1, ERF1"/>
    <property type="match status" value="1"/>
</dbReference>
<protein>
    <submittedName>
        <fullName evidence="1">Uncharacterized protein</fullName>
    </submittedName>
</protein>
<reference evidence="1 2" key="1">
    <citation type="journal article" date="2024" name="BMC Genomics">
        <title>Genome assembly of redclaw crayfish (Cherax quadricarinatus) provides insights into its immune adaptation and hypoxia tolerance.</title>
        <authorList>
            <person name="Liu Z."/>
            <person name="Zheng J."/>
            <person name="Li H."/>
            <person name="Fang K."/>
            <person name="Wang S."/>
            <person name="He J."/>
            <person name="Zhou D."/>
            <person name="Weng S."/>
            <person name="Chi M."/>
            <person name="Gu Z."/>
            <person name="He J."/>
            <person name="Li F."/>
            <person name="Wang M."/>
        </authorList>
    </citation>
    <scope>NUCLEOTIDE SEQUENCE [LARGE SCALE GENOMIC DNA]</scope>
    <source>
        <strain evidence="1">ZL_2023a</strain>
    </source>
</reference>
<keyword evidence="2" id="KW-1185">Reference proteome</keyword>
<dbReference type="Proteomes" id="UP001445076">
    <property type="component" value="Unassembled WGS sequence"/>
</dbReference>
<dbReference type="EMBL" id="JARKIK010000059">
    <property type="protein sequence ID" value="KAK8731953.1"/>
    <property type="molecule type" value="Genomic_DNA"/>
</dbReference>
<evidence type="ECO:0000313" key="1">
    <source>
        <dbReference type="EMBL" id="KAK8731953.1"/>
    </source>
</evidence>
<accession>A0AAW0WIM7</accession>